<evidence type="ECO:0000313" key="1">
    <source>
        <dbReference type="EMBL" id="KAI9260608.1"/>
    </source>
</evidence>
<accession>A0AAD5JYM7</accession>
<dbReference type="AlphaFoldDB" id="A0AAD5JYM7"/>
<dbReference type="Gene3D" id="3.10.20.90">
    <property type="entry name" value="Phosphatidylinositol 3-kinase Catalytic Subunit, Chain A, domain 1"/>
    <property type="match status" value="1"/>
</dbReference>
<dbReference type="InterPro" id="IPR029071">
    <property type="entry name" value="Ubiquitin-like_domsf"/>
</dbReference>
<evidence type="ECO:0008006" key="3">
    <source>
        <dbReference type="Google" id="ProtNLM"/>
    </source>
</evidence>
<gene>
    <name evidence="1" type="ORF">BDA99DRAFT_512651</name>
</gene>
<organism evidence="1 2">
    <name type="scientific">Phascolomyces articulosus</name>
    <dbReference type="NCBI Taxonomy" id="60185"/>
    <lineage>
        <taxon>Eukaryota</taxon>
        <taxon>Fungi</taxon>
        <taxon>Fungi incertae sedis</taxon>
        <taxon>Mucoromycota</taxon>
        <taxon>Mucoromycotina</taxon>
        <taxon>Mucoromycetes</taxon>
        <taxon>Mucorales</taxon>
        <taxon>Lichtheimiaceae</taxon>
        <taxon>Phascolomyces</taxon>
    </lineage>
</organism>
<sequence>MKLLAYGAVMKNNDERLSSYGIRDGSKVILMAAPANKVYISEEGKKNFVYGKRRWKWRRDTSIFL</sequence>
<reference evidence="1" key="2">
    <citation type="submission" date="2023-02" db="EMBL/GenBank/DDBJ databases">
        <authorList>
            <consortium name="DOE Joint Genome Institute"/>
            <person name="Mondo S.J."/>
            <person name="Chang Y."/>
            <person name="Wang Y."/>
            <person name="Ahrendt S."/>
            <person name="Andreopoulos W."/>
            <person name="Barry K."/>
            <person name="Beard J."/>
            <person name="Benny G.L."/>
            <person name="Blankenship S."/>
            <person name="Bonito G."/>
            <person name="Cuomo C."/>
            <person name="Desiro A."/>
            <person name="Gervers K.A."/>
            <person name="Hundley H."/>
            <person name="Kuo A."/>
            <person name="LaButti K."/>
            <person name="Lang B.F."/>
            <person name="Lipzen A."/>
            <person name="O'Donnell K."/>
            <person name="Pangilinan J."/>
            <person name="Reynolds N."/>
            <person name="Sandor L."/>
            <person name="Smith M.W."/>
            <person name="Tsang A."/>
            <person name="Grigoriev I.V."/>
            <person name="Stajich J.E."/>
            <person name="Spatafora J.W."/>
        </authorList>
    </citation>
    <scope>NUCLEOTIDE SEQUENCE</scope>
    <source>
        <strain evidence="1">RSA 2281</strain>
    </source>
</reference>
<dbReference type="EMBL" id="JAIXMP010000016">
    <property type="protein sequence ID" value="KAI9260608.1"/>
    <property type="molecule type" value="Genomic_DNA"/>
</dbReference>
<dbReference type="SUPFAM" id="SSF54236">
    <property type="entry name" value="Ubiquitin-like"/>
    <property type="match status" value="1"/>
</dbReference>
<evidence type="ECO:0000313" key="2">
    <source>
        <dbReference type="Proteomes" id="UP001209540"/>
    </source>
</evidence>
<protein>
    <recommendedName>
        <fullName evidence="3">Ubiquitin-like domain-containing protein</fullName>
    </recommendedName>
</protein>
<keyword evidence="2" id="KW-1185">Reference proteome</keyword>
<comment type="caution">
    <text evidence="1">The sequence shown here is derived from an EMBL/GenBank/DDBJ whole genome shotgun (WGS) entry which is preliminary data.</text>
</comment>
<feature type="non-terminal residue" evidence="1">
    <location>
        <position position="1"/>
    </location>
</feature>
<dbReference type="Proteomes" id="UP001209540">
    <property type="component" value="Unassembled WGS sequence"/>
</dbReference>
<reference evidence="1" key="1">
    <citation type="journal article" date="2022" name="IScience">
        <title>Evolution of zygomycete secretomes and the origins of terrestrial fungal ecologies.</title>
        <authorList>
            <person name="Chang Y."/>
            <person name="Wang Y."/>
            <person name="Mondo S."/>
            <person name="Ahrendt S."/>
            <person name="Andreopoulos W."/>
            <person name="Barry K."/>
            <person name="Beard J."/>
            <person name="Benny G.L."/>
            <person name="Blankenship S."/>
            <person name="Bonito G."/>
            <person name="Cuomo C."/>
            <person name="Desiro A."/>
            <person name="Gervers K.A."/>
            <person name="Hundley H."/>
            <person name="Kuo A."/>
            <person name="LaButti K."/>
            <person name="Lang B.F."/>
            <person name="Lipzen A."/>
            <person name="O'Donnell K."/>
            <person name="Pangilinan J."/>
            <person name="Reynolds N."/>
            <person name="Sandor L."/>
            <person name="Smith M.E."/>
            <person name="Tsang A."/>
            <person name="Grigoriev I.V."/>
            <person name="Stajich J.E."/>
            <person name="Spatafora J.W."/>
        </authorList>
    </citation>
    <scope>NUCLEOTIDE SEQUENCE</scope>
    <source>
        <strain evidence="1">RSA 2281</strain>
    </source>
</reference>
<dbReference type="CDD" id="cd17039">
    <property type="entry name" value="Ubl_ubiquitin_like"/>
    <property type="match status" value="1"/>
</dbReference>
<name>A0AAD5JYM7_9FUNG</name>
<proteinExistence type="predicted"/>